<dbReference type="Proteomes" id="UP000663891">
    <property type="component" value="Unassembled WGS sequence"/>
</dbReference>
<evidence type="ECO:0000256" key="1">
    <source>
        <dbReference type="SAM" id="MobiDB-lite"/>
    </source>
</evidence>
<reference evidence="2" key="1">
    <citation type="submission" date="2021-02" db="EMBL/GenBank/DDBJ databases">
        <authorList>
            <person name="Nowell W R."/>
        </authorList>
    </citation>
    <scope>NUCLEOTIDE SEQUENCE</scope>
</reference>
<organism evidence="2 3">
    <name type="scientific">Adineta steineri</name>
    <dbReference type="NCBI Taxonomy" id="433720"/>
    <lineage>
        <taxon>Eukaryota</taxon>
        <taxon>Metazoa</taxon>
        <taxon>Spiralia</taxon>
        <taxon>Gnathifera</taxon>
        <taxon>Rotifera</taxon>
        <taxon>Eurotatoria</taxon>
        <taxon>Bdelloidea</taxon>
        <taxon>Adinetida</taxon>
        <taxon>Adinetidae</taxon>
        <taxon>Adineta</taxon>
    </lineage>
</organism>
<feature type="compositionally biased region" description="Basic and acidic residues" evidence="1">
    <location>
        <begin position="374"/>
        <end position="391"/>
    </location>
</feature>
<sequence>MTPADFKENIQDDNFRQRLKAYLEDIIKEDLDDFKEKHASENSSTPSSFSTSQKTSQDNIYATLRSINLTSDGQKEPQPVLRVTPIKGQQSPTVPGCASTIPFGSQSRHQPLRTPTRDQSTSDMNISNDNNCNLCPDCLFAPNPSSPNFSSRFRRDVVQLVETGNKHKHCDTCYKYCNKHRGDKKICRLRMPRKVVEDSTIDPETGQISMRRSDPWINNFNEYIISACRSNMDIKFIWTGSDAKALVYYITDYVTKQSLSFHDTLSLVQKCITSNMNPSDSTNKQNAIETSRKLVLRCYNALASQQELSGVQVASYLMNWNDHYTTHKFQGLYLIQTERYLQAQLNEIRSKQKLTVLTEHITQEDVYDDDDETTNDKATNDENNDEEHFQIQSTDHDKNYVLVNTRIDYQYRSDVLNDMCLYDFVSILYKKKMNATDLKYLSTDIESQEIDVD</sequence>
<comment type="caution">
    <text evidence="2">The sequence shown here is derived from an EMBL/GenBank/DDBJ whole genome shotgun (WGS) entry which is preliminary data.</text>
</comment>
<gene>
    <name evidence="2" type="ORF">VCS650_LOCUS11406</name>
</gene>
<dbReference type="EMBL" id="CAJNON010000085">
    <property type="protein sequence ID" value="CAF0939412.1"/>
    <property type="molecule type" value="Genomic_DNA"/>
</dbReference>
<feature type="compositionally biased region" description="Low complexity" evidence="1">
    <location>
        <begin position="41"/>
        <end position="56"/>
    </location>
</feature>
<name>A0A814C981_9BILA</name>
<protein>
    <submittedName>
        <fullName evidence="2">Uncharacterized protein</fullName>
    </submittedName>
</protein>
<feature type="region of interest" description="Disordered" evidence="1">
    <location>
        <begin position="101"/>
        <end position="122"/>
    </location>
</feature>
<evidence type="ECO:0000313" key="2">
    <source>
        <dbReference type="EMBL" id="CAF0939412.1"/>
    </source>
</evidence>
<feature type="region of interest" description="Disordered" evidence="1">
    <location>
        <begin position="34"/>
        <end position="56"/>
    </location>
</feature>
<dbReference type="AlphaFoldDB" id="A0A814C981"/>
<feature type="region of interest" description="Disordered" evidence="1">
    <location>
        <begin position="365"/>
        <end position="391"/>
    </location>
</feature>
<proteinExistence type="predicted"/>
<dbReference type="OrthoDB" id="10050341at2759"/>
<evidence type="ECO:0000313" key="3">
    <source>
        <dbReference type="Proteomes" id="UP000663891"/>
    </source>
</evidence>
<accession>A0A814C981</accession>